<organism evidence="3 4">
    <name type="scientific">Besnoitia besnoiti</name>
    <name type="common">Apicomplexan protozoan</name>
    <dbReference type="NCBI Taxonomy" id="94643"/>
    <lineage>
        <taxon>Eukaryota</taxon>
        <taxon>Sar</taxon>
        <taxon>Alveolata</taxon>
        <taxon>Apicomplexa</taxon>
        <taxon>Conoidasida</taxon>
        <taxon>Coccidia</taxon>
        <taxon>Eucoccidiorida</taxon>
        <taxon>Eimeriorina</taxon>
        <taxon>Sarcocystidae</taxon>
        <taxon>Besnoitia</taxon>
    </lineage>
</organism>
<reference evidence="3 4" key="1">
    <citation type="submission" date="2017-09" db="EMBL/GenBank/DDBJ databases">
        <title>Genome sequencing of Besnoitia besnoiti strain Bb-Ger1.</title>
        <authorList>
            <person name="Schares G."/>
            <person name="Venepally P."/>
            <person name="Lorenzi H.A."/>
        </authorList>
    </citation>
    <scope>NUCLEOTIDE SEQUENCE [LARGE SCALE GENOMIC DNA]</scope>
    <source>
        <strain evidence="3 4">Bb-Ger1</strain>
    </source>
</reference>
<feature type="region of interest" description="Disordered" evidence="2">
    <location>
        <begin position="242"/>
        <end position="279"/>
    </location>
</feature>
<gene>
    <name evidence="3" type="ORF">BESB_021650</name>
</gene>
<protein>
    <recommendedName>
        <fullName evidence="5">Serine-threonine protein kinase 19</fullName>
    </recommendedName>
</protein>
<dbReference type="InterPro" id="IPR018865">
    <property type="entry name" value="STK19-like"/>
</dbReference>
<dbReference type="Proteomes" id="UP000224006">
    <property type="component" value="Chromosome XI"/>
</dbReference>
<evidence type="ECO:0008006" key="5">
    <source>
        <dbReference type="Google" id="ProtNLM"/>
    </source>
</evidence>
<evidence type="ECO:0000256" key="2">
    <source>
        <dbReference type="SAM" id="MobiDB-lite"/>
    </source>
</evidence>
<feature type="compositionally biased region" description="Basic residues" evidence="2">
    <location>
        <begin position="267"/>
        <end position="276"/>
    </location>
</feature>
<dbReference type="AlphaFoldDB" id="A0A2A9M4T4"/>
<dbReference type="PANTHER" id="PTHR15243">
    <property type="entry name" value="SERINE/THREONINE-PROTEIN KINASE 19"/>
    <property type="match status" value="1"/>
</dbReference>
<dbReference type="VEuPathDB" id="ToxoDB:BESB_021650"/>
<accession>A0A2A9M4T4</accession>
<dbReference type="EMBL" id="NWUJ01000012">
    <property type="protein sequence ID" value="PFH32224.1"/>
    <property type="molecule type" value="Genomic_DNA"/>
</dbReference>
<dbReference type="KEGG" id="bbes:BESB_021650"/>
<sequence>MEEKSQRGCSAEDADYIQRRSLQGGDGEMGFSLSALYESPERKPPTPGSLSAQLTPPPSSSSPSPAATCSPSDSSASSAAAASSAGDDASRASCPFGTALPPVDVGRFALTPLLKKLLHLRQAFERPLLDVFGFPFFLRHQVAAASCCSCCASCCCCDVSTRAPRMQVASSSPRPAAGYPSGSSSARAPPAGAPVASLAEWLIPPCGAGSPPACTHACVERTCRVSALQAAAAQLARTMQSSLESAPRGASTSYEPLPGEAGDAERRRKNGKKRRRLVDEDVAAGVEEASLPADAGARRSREEREVELLLAKNVLRQIRLPGVAHGHLVLFFTSDWLHFLQRCVWRAQRQALAELRKQQGSGSKPKAEAQAGGEGAASPCAPSFRPSRKALSSGAASAFFPATQPEAHPSMRRRRDVLLHLPCNLGKQLRAVLSANVLSGCPHTELRTVAVQRAVQEYLQTWRERRREAGVLLEAASRKRQELRTALRNPAADEETLRGVYAKMKGAADAGRERDAAAVSRRGLSAGGGMERERCRRRPEAPPPAAAAGASSSRHDEDLQRRRVALLRVEDVLARGVRGAEELLTLREAWALGPGLGGGDEANFEGGTTGGRELTAELESGVSARFLSSWQRAGVDEGEEDVCEARVHALTRCLLGPGENGGPSLYDAGLRSDDAAAASASRGDSSSAEVRGASSALLLICGGESRDSSSESAEDLVLLLLHELNLVRSAVGRGSLALCIPQQGLLVRWLLGGRKEILSRLHARKFKELPWADVERRGLLHTGLGSRFTLLDLRGKGDLDAVDISSGLVVRLRGELRRGMRVY</sequence>
<dbReference type="OrthoDB" id="10261701at2759"/>
<dbReference type="RefSeq" id="XP_029216233.1">
    <property type="nucleotide sequence ID" value="XM_029360874.1"/>
</dbReference>
<evidence type="ECO:0000256" key="1">
    <source>
        <dbReference type="ARBA" id="ARBA00093458"/>
    </source>
</evidence>
<keyword evidence="4" id="KW-1185">Reference proteome</keyword>
<comment type="caution">
    <text evidence="3">The sequence shown here is derived from an EMBL/GenBank/DDBJ whole genome shotgun (WGS) entry which is preliminary data.</text>
</comment>
<name>A0A2A9M4T4_BESBE</name>
<dbReference type="GeneID" id="40307226"/>
<feature type="compositionally biased region" description="Low complexity" evidence="2">
    <location>
        <begin position="61"/>
        <end position="82"/>
    </location>
</feature>
<evidence type="ECO:0000313" key="3">
    <source>
        <dbReference type="EMBL" id="PFH32224.1"/>
    </source>
</evidence>
<feature type="region of interest" description="Disordered" evidence="2">
    <location>
        <begin position="1"/>
        <end position="82"/>
    </location>
</feature>
<evidence type="ECO:0000313" key="4">
    <source>
        <dbReference type="Proteomes" id="UP000224006"/>
    </source>
</evidence>
<feature type="compositionally biased region" description="Polar residues" evidence="2">
    <location>
        <begin position="242"/>
        <end position="254"/>
    </location>
</feature>
<feature type="region of interest" description="Disordered" evidence="2">
    <location>
        <begin position="356"/>
        <end position="388"/>
    </location>
</feature>
<feature type="region of interest" description="Disordered" evidence="2">
    <location>
        <begin position="511"/>
        <end position="557"/>
    </location>
</feature>
<dbReference type="PANTHER" id="PTHR15243:SF0">
    <property type="entry name" value="SERINE_THREONINE-PROTEIN KINASE 19"/>
    <property type="match status" value="1"/>
</dbReference>
<proteinExistence type="inferred from homology"/>
<feature type="compositionally biased region" description="Basic and acidic residues" evidence="2">
    <location>
        <begin position="530"/>
        <end position="540"/>
    </location>
</feature>
<comment type="similarity">
    <text evidence="1">Belongs to the STK19 family.</text>
</comment>